<dbReference type="InterPro" id="IPR000253">
    <property type="entry name" value="FHA_dom"/>
</dbReference>
<name>A0ABV5UPB8_9MICC</name>
<evidence type="ECO:0000256" key="1">
    <source>
        <dbReference type="ARBA" id="ARBA00022553"/>
    </source>
</evidence>
<feature type="domain" description="FHA" evidence="2">
    <location>
        <begin position="196"/>
        <end position="259"/>
    </location>
</feature>
<dbReference type="InterPro" id="IPR008984">
    <property type="entry name" value="SMAD_FHA_dom_sf"/>
</dbReference>
<dbReference type="EMBL" id="JBHMBH010000019">
    <property type="protein sequence ID" value="MFB9714251.1"/>
    <property type="molecule type" value="Genomic_DNA"/>
</dbReference>
<dbReference type="CDD" id="cd00060">
    <property type="entry name" value="FHA"/>
    <property type="match status" value="1"/>
</dbReference>
<dbReference type="Pfam" id="PF00498">
    <property type="entry name" value="FHA"/>
    <property type="match status" value="1"/>
</dbReference>
<comment type="caution">
    <text evidence="3">The sequence shown here is derived from an EMBL/GenBank/DDBJ whole genome shotgun (WGS) entry which is preliminary data.</text>
</comment>
<evidence type="ECO:0000259" key="2">
    <source>
        <dbReference type="Pfam" id="PF00498"/>
    </source>
</evidence>
<dbReference type="RefSeq" id="WP_345044107.1">
    <property type="nucleotide sequence ID" value="NZ_BAABED010000001.1"/>
</dbReference>
<sequence length="270" mass="30161">MGLGFAIVVIIFVVLPLSLAWTYFHHVGRLHNLTTWDAARNYIRRDLDAGPLTPGRIRFTYRGKMRGTGIRGPSGAFMHVRKITVEMPQEDFDFIQQFGLKEFTDQLAAYRHRFALQQGWLSPDEDEVPVSAWPNIQLKRLRPRISYEVAQDGTTKRMTDPDDLFRGATTERLGGVLTVNFEDQQWSLHPEHSPYALGRSIGNAIRTVHPHISAHQADIVYSDGTWTLLPQDTTNATKVDGIVATGPTPLTSDSTITVGASGPIEIRLGT</sequence>
<gene>
    <name evidence="3" type="ORF">ACFFPI_08970</name>
</gene>
<organism evidence="3 4">
    <name type="scientific">Arthrobacter methylotrophus</name>
    <dbReference type="NCBI Taxonomy" id="121291"/>
    <lineage>
        <taxon>Bacteria</taxon>
        <taxon>Bacillati</taxon>
        <taxon>Actinomycetota</taxon>
        <taxon>Actinomycetes</taxon>
        <taxon>Micrococcales</taxon>
        <taxon>Micrococcaceae</taxon>
        <taxon>Arthrobacter</taxon>
    </lineage>
</organism>
<keyword evidence="1" id="KW-0597">Phosphoprotein</keyword>
<reference evidence="3 4" key="1">
    <citation type="submission" date="2024-09" db="EMBL/GenBank/DDBJ databases">
        <authorList>
            <person name="Sun Q."/>
            <person name="Mori K."/>
        </authorList>
    </citation>
    <scope>NUCLEOTIDE SEQUENCE [LARGE SCALE GENOMIC DNA]</scope>
    <source>
        <strain evidence="3 4">JCM 13519</strain>
    </source>
</reference>
<keyword evidence="4" id="KW-1185">Reference proteome</keyword>
<evidence type="ECO:0000313" key="4">
    <source>
        <dbReference type="Proteomes" id="UP001589536"/>
    </source>
</evidence>
<proteinExistence type="predicted"/>
<dbReference type="Proteomes" id="UP001589536">
    <property type="component" value="Unassembled WGS sequence"/>
</dbReference>
<accession>A0ABV5UPB8</accession>
<dbReference type="SUPFAM" id="SSF49879">
    <property type="entry name" value="SMAD/FHA domain"/>
    <property type="match status" value="1"/>
</dbReference>
<dbReference type="Gene3D" id="2.60.200.20">
    <property type="match status" value="1"/>
</dbReference>
<protein>
    <submittedName>
        <fullName evidence="3">FHA domain-containing protein</fullName>
    </submittedName>
</protein>
<evidence type="ECO:0000313" key="3">
    <source>
        <dbReference type="EMBL" id="MFB9714251.1"/>
    </source>
</evidence>